<dbReference type="SUPFAM" id="SSF52833">
    <property type="entry name" value="Thioredoxin-like"/>
    <property type="match status" value="1"/>
</dbReference>
<protein>
    <submittedName>
        <fullName evidence="2">Glutathione S-transferase family protein</fullName>
    </submittedName>
</protein>
<accession>A0ABU8YHJ8</accession>
<dbReference type="Pfam" id="PF13417">
    <property type="entry name" value="GST_N_3"/>
    <property type="match status" value="1"/>
</dbReference>
<name>A0ABU8YHJ8_9CYAN</name>
<reference evidence="2 3" key="1">
    <citation type="journal article" date="2020" name="Harmful Algae">
        <title>Molecular and morphological characterization of a novel dihydroanatoxin-a producing Microcoleus species (cyanobacteria) from the Russian River, California, USA.</title>
        <authorList>
            <person name="Conklin K.Y."/>
            <person name="Stancheva R."/>
            <person name="Otten T.G."/>
            <person name="Fadness R."/>
            <person name="Boyer G.L."/>
            <person name="Read B."/>
            <person name="Zhang X."/>
            <person name="Sheath R.G."/>
        </authorList>
    </citation>
    <scope>NUCLEOTIDE SEQUENCE [LARGE SCALE GENOMIC DNA]</scope>
    <source>
        <strain evidence="2 3">PTRS2</strain>
    </source>
</reference>
<dbReference type="Gene3D" id="3.40.30.10">
    <property type="entry name" value="Glutaredoxin"/>
    <property type="match status" value="1"/>
</dbReference>
<comment type="caution">
    <text evidence="2">The sequence shown here is derived from an EMBL/GenBank/DDBJ whole genome shotgun (WGS) entry which is preliminary data.</text>
</comment>
<dbReference type="InterPro" id="IPR036282">
    <property type="entry name" value="Glutathione-S-Trfase_C_sf"/>
</dbReference>
<sequence>MNHSTVANTEIVRLITIPISHYCEKVRWALDLLKIPYIEERHVPAFHLWATRKHGGSSVPILVAKSGNFIDSTDILHYLDTLNPENQGLYPKEPELRREVEELEELFDARLGADTRNWGYFYRSGDRETMRTGWCSGTPQLERLGFEIIFPFLSSTIRQRYNITVDSAAKALQGIQEIFEIVDRRLAGGKTYLVGDTISAADITFAALAAPVLLPPEHPVMVSKIAELPIEMAAVIKQLQLTAAGVYALRLYREQRQVQ</sequence>
<dbReference type="InterPro" id="IPR004046">
    <property type="entry name" value="GST_C"/>
</dbReference>
<evidence type="ECO:0000313" key="3">
    <source>
        <dbReference type="Proteomes" id="UP001384579"/>
    </source>
</evidence>
<proteinExistence type="predicted"/>
<dbReference type="EMBL" id="JBBLXS010000022">
    <property type="protein sequence ID" value="MEK0183841.1"/>
    <property type="molecule type" value="Genomic_DNA"/>
</dbReference>
<dbReference type="InterPro" id="IPR004045">
    <property type="entry name" value="Glutathione_S-Trfase_N"/>
</dbReference>
<gene>
    <name evidence="2" type="ORF">WMG39_03150</name>
</gene>
<evidence type="ECO:0000313" key="2">
    <source>
        <dbReference type="EMBL" id="MEK0183841.1"/>
    </source>
</evidence>
<keyword evidence="3" id="KW-1185">Reference proteome</keyword>
<dbReference type="SUPFAM" id="SSF47616">
    <property type="entry name" value="GST C-terminal domain-like"/>
    <property type="match status" value="1"/>
</dbReference>
<dbReference type="Pfam" id="PF00043">
    <property type="entry name" value="GST_C"/>
    <property type="match status" value="1"/>
</dbReference>
<dbReference type="RefSeq" id="WP_340520192.1">
    <property type="nucleotide sequence ID" value="NZ_JBBLXS010000022.1"/>
</dbReference>
<dbReference type="Gene3D" id="1.20.1050.10">
    <property type="match status" value="1"/>
</dbReference>
<dbReference type="CDD" id="cd00570">
    <property type="entry name" value="GST_N_family"/>
    <property type="match status" value="1"/>
</dbReference>
<dbReference type="Proteomes" id="UP001384579">
    <property type="component" value="Unassembled WGS sequence"/>
</dbReference>
<dbReference type="InterPro" id="IPR036249">
    <property type="entry name" value="Thioredoxin-like_sf"/>
</dbReference>
<dbReference type="PROSITE" id="PS50404">
    <property type="entry name" value="GST_NTER"/>
    <property type="match status" value="1"/>
</dbReference>
<evidence type="ECO:0000259" key="1">
    <source>
        <dbReference type="PROSITE" id="PS50404"/>
    </source>
</evidence>
<organism evidence="2 3">
    <name type="scientific">Microcoleus anatoxicus PTRS2</name>
    <dbReference type="NCBI Taxonomy" id="2705321"/>
    <lineage>
        <taxon>Bacteria</taxon>
        <taxon>Bacillati</taxon>
        <taxon>Cyanobacteriota</taxon>
        <taxon>Cyanophyceae</taxon>
        <taxon>Oscillatoriophycideae</taxon>
        <taxon>Oscillatoriales</taxon>
        <taxon>Microcoleaceae</taxon>
        <taxon>Microcoleus</taxon>
        <taxon>Microcoleus anatoxicus</taxon>
    </lineage>
</organism>
<feature type="domain" description="GST N-terminal" evidence="1">
    <location>
        <begin position="10"/>
        <end position="87"/>
    </location>
</feature>